<dbReference type="RefSeq" id="WP_377122077.1">
    <property type="nucleotide sequence ID" value="NZ_JBHRSD010000011.1"/>
</dbReference>
<dbReference type="Pfam" id="PF12306">
    <property type="entry name" value="PixA"/>
    <property type="match status" value="1"/>
</dbReference>
<accession>A0ABV7CHM8</accession>
<dbReference type="InterPro" id="IPR021087">
    <property type="entry name" value="Uncharacterised_PixA/AidA"/>
</dbReference>
<sequence length="176" mass="18961">MSQINVLVAVDGAKLAQQVADGSLHAGSAGSPTLLGSYGTSDVYISMIAQHSVAVNDQGQSELTIKAQSGDIISWFMTTFGNNTDHSATIYNASFNPSNGIQAYGSTIQEENNYLPPADNTSPSSVTRFTNTFSSYSAKLTKVNQHIQYYMSFVLVDNSNGHIIGYFAWDPFINVN</sequence>
<gene>
    <name evidence="1" type="ORF">ACFOEE_06225</name>
</gene>
<dbReference type="InterPro" id="IPR038712">
    <property type="entry name" value="PixA-like_sf"/>
</dbReference>
<reference evidence="2" key="1">
    <citation type="journal article" date="2019" name="Int. J. Syst. Evol. Microbiol.">
        <title>The Global Catalogue of Microorganisms (GCM) 10K type strain sequencing project: providing services to taxonomists for standard genome sequencing and annotation.</title>
        <authorList>
            <consortium name="The Broad Institute Genomics Platform"/>
            <consortium name="The Broad Institute Genome Sequencing Center for Infectious Disease"/>
            <person name="Wu L."/>
            <person name="Ma J."/>
        </authorList>
    </citation>
    <scope>NUCLEOTIDE SEQUENCE [LARGE SCALE GENOMIC DNA]</scope>
    <source>
        <strain evidence="2">KCTC 42730</strain>
    </source>
</reference>
<protein>
    <submittedName>
        <fullName evidence="1">AidA/PixA family protein</fullName>
    </submittedName>
</protein>
<name>A0ABV7CHM8_9GAMM</name>
<evidence type="ECO:0000313" key="1">
    <source>
        <dbReference type="EMBL" id="MFC3032110.1"/>
    </source>
</evidence>
<keyword evidence="2" id="KW-1185">Reference proteome</keyword>
<organism evidence="1 2">
    <name type="scientific">Pseudoalteromonas fenneropenaei</name>
    <dbReference type="NCBI Taxonomy" id="1737459"/>
    <lineage>
        <taxon>Bacteria</taxon>
        <taxon>Pseudomonadati</taxon>
        <taxon>Pseudomonadota</taxon>
        <taxon>Gammaproteobacteria</taxon>
        <taxon>Alteromonadales</taxon>
        <taxon>Pseudoalteromonadaceae</taxon>
        <taxon>Pseudoalteromonas</taxon>
    </lineage>
</organism>
<proteinExistence type="predicted"/>
<comment type="caution">
    <text evidence="1">The sequence shown here is derived from an EMBL/GenBank/DDBJ whole genome shotgun (WGS) entry which is preliminary data.</text>
</comment>
<evidence type="ECO:0000313" key="2">
    <source>
        <dbReference type="Proteomes" id="UP001595453"/>
    </source>
</evidence>
<dbReference type="EMBL" id="JBHRSD010000011">
    <property type="protein sequence ID" value="MFC3032110.1"/>
    <property type="molecule type" value="Genomic_DNA"/>
</dbReference>
<dbReference type="Gene3D" id="2.60.40.3910">
    <property type="entry name" value="Inclusion body protein"/>
    <property type="match status" value="1"/>
</dbReference>
<dbReference type="Proteomes" id="UP001595453">
    <property type="component" value="Unassembled WGS sequence"/>
</dbReference>